<dbReference type="PANTHER" id="PTHR43244:SF1">
    <property type="entry name" value="5,10-METHYLENETETRAHYDROMETHANOPTERIN REDUCTASE"/>
    <property type="match status" value="1"/>
</dbReference>
<gene>
    <name evidence="3" type="ORF">CNE99_04365</name>
</gene>
<dbReference type="Proteomes" id="UP000219327">
    <property type="component" value="Unassembled WGS sequence"/>
</dbReference>
<dbReference type="Gene3D" id="3.20.20.30">
    <property type="entry name" value="Luciferase-like domain"/>
    <property type="match status" value="1"/>
</dbReference>
<dbReference type="InterPro" id="IPR050564">
    <property type="entry name" value="F420-G6PD/mer"/>
</dbReference>
<dbReference type="SUPFAM" id="SSF51679">
    <property type="entry name" value="Bacterial luciferase-like"/>
    <property type="match status" value="1"/>
</dbReference>
<dbReference type="InterPro" id="IPR011251">
    <property type="entry name" value="Luciferase-like_dom"/>
</dbReference>
<evidence type="ECO:0000313" key="3">
    <source>
        <dbReference type="EMBL" id="PDH40005.1"/>
    </source>
</evidence>
<dbReference type="Pfam" id="PF00296">
    <property type="entry name" value="Bac_luciferase"/>
    <property type="match status" value="1"/>
</dbReference>
<sequence length="285" mass="31001">MKLGAVFPQTEIGDDPDRVASFATAVESAGYDHLIVYDHVLGASTEKRPDWQGPYTDKSMFHEPFVLFGYLAGLTKTLELVTAVIILPQRQTALVAKQAASLDVLSLGRLRLGIGTGWNAVEYEALGEDFHNRGARSEEQIDVMRKLWADEVISYDGKWHTITEAGLNPLPPRRNIPIWLGGMAPQVVDRVGRVADGWFPFMNPGLSGQIQTMQTAAKQAGRDPADIGIEVMVGGDPAKALDQLKSLKDQGVTHAAVVTMNQGLAPSEHIDAIKRFMDVAGSVQD</sequence>
<keyword evidence="1" id="KW-0560">Oxidoreductase</keyword>
<dbReference type="InterPro" id="IPR036661">
    <property type="entry name" value="Luciferase-like_sf"/>
</dbReference>
<dbReference type="NCBIfam" id="TIGR03619">
    <property type="entry name" value="F420_Rv2161c"/>
    <property type="match status" value="1"/>
</dbReference>
<accession>A0A2A5WU00</accession>
<organism evidence="3 4">
    <name type="scientific">OM182 bacterium MED-G24</name>
    <dbReference type="NCBI Taxonomy" id="1986255"/>
    <lineage>
        <taxon>Bacteria</taxon>
        <taxon>Pseudomonadati</taxon>
        <taxon>Pseudomonadota</taxon>
        <taxon>Gammaproteobacteria</taxon>
        <taxon>OMG group</taxon>
        <taxon>OM182 clade</taxon>
    </lineage>
</organism>
<dbReference type="GO" id="GO:0016705">
    <property type="term" value="F:oxidoreductase activity, acting on paired donors, with incorporation or reduction of molecular oxygen"/>
    <property type="evidence" value="ECO:0007669"/>
    <property type="project" value="InterPro"/>
</dbReference>
<dbReference type="EMBL" id="NTKD01000016">
    <property type="protein sequence ID" value="PDH40005.1"/>
    <property type="molecule type" value="Genomic_DNA"/>
</dbReference>
<name>A0A2A5WU00_9GAMM</name>
<proteinExistence type="predicted"/>
<dbReference type="InterPro" id="IPR019921">
    <property type="entry name" value="Lucif-like_OxRdtase_Rv2161c"/>
</dbReference>
<comment type="caution">
    <text evidence="3">The sequence shown here is derived from an EMBL/GenBank/DDBJ whole genome shotgun (WGS) entry which is preliminary data.</text>
</comment>
<dbReference type="PANTHER" id="PTHR43244">
    <property type="match status" value="1"/>
</dbReference>
<dbReference type="AlphaFoldDB" id="A0A2A5WU00"/>
<evidence type="ECO:0000313" key="4">
    <source>
        <dbReference type="Proteomes" id="UP000219327"/>
    </source>
</evidence>
<protein>
    <submittedName>
        <fullName evidence="3">LLM class F420-dependent oxidoreductase</fullName>
    </submittedName>
</protein>
<feature type="domain" description="Luciferase-like" evidence="2">
    <location>
        <begin position="14"/>
        <end position="244"/>
    </location>
</feature>
<reference evidence="3 4" key="1">
    <citation type="submission" date="2017-08" db="EMBL/GenBank/DDBJ databases">
        <title>Fine stratification of microbial communities through a metagenomic profile of the photic zone.</title>
        <authorList>
            <person name="Haro-Moreno J.M."/>
            <person name="Lopez-Perez M."/>
            <person name="De La Torre J."/>
            <person name="Picazo A."/>
            <person name="Camacho A."/>
            <person name="Rodriguez-Valera F."/>
        </authorList>
    </citation>
    <scope>NUCLEOTIDE SEQUENCE [LARGE SCALE GENOMIC DNA]</scope>
    <source>
        <strain evidence="3">MED-G24</strain>
    </source>
</reference>
<evidence type="ECO:0000256" key="1">
    <source>
        <dbReference type="ARBA" id="ARBA00023002"/>
    </source>
</evidence>
<evidence type="ECO:0000259" key="2">
    <source>
        <dbReference type="Pfam" id="PF00296"/>
    </source>
</evidence>